<name>A0A0C3CN97_OIDMZ</name>
<organism evidence="2 3">
    <name type="scientific">Oidiodendron maius (strain Zn)</name>
    <dbReference type="NCBI Taxonomy" id="913774"/>
    <lineage>
        <taxon>Eukaryota</taxon>
        <taxon>Fungi</taxon>
        <taxon>Dikarya</taxon>
        <taxon>Ascomycota</taxon>
        <taxon>Pezizomycotina</taxon>
        <taxon>Leotiomycetes</taxon>
        <taxon>Leotiomycetes incertae sedis</taxon>
        <taxon>Myxotrichaceae</taxon>
        <taxon>Oidiodendron</taxon>
    </lineage>
</organism>
<dbReference type="HOGENOM" id="CLU_010194_44_4_1"/>
<dbReference type="InterPro" id="IPR002347">
    <property type="entry name" value="SDR_fam"/>
</dbReference>
<dbReference type="PRINTS" id="PR00081">
    <property type="entry name" value="GDHRDH"/>
</dbReference>
<evidence type="ECO:0000313" key="2">
    <source>
        <dbReference type="EMBL" id="KIN00519.1"/>
    </source>
</evidence>
<dbReference type="STRING" id="913774.A0A0C3CN97"/>
<dbReference type="SUPFAM" id="SSF51735">
    <property type="entry name" value="NAD(P)-binding Rossmann-fold domains"/>
    <property type="match status" value="1"/>
</dbReference>
<reference evidence="3" key="2">
    <citation type="submission" date="2015-01" db="EMBL/GenBank/DDBJ databases">
        <title>Evolutionary Origins and Diversification of the Mycorrhizal Mutualists.</title>
        <authorList>
            <consortium name="DOE Joint Genome Institute"/>
            <consortium name="Mycorrhizal Genomics Consortium"/>
            <person name="Kohler A."/>
            <person name="Kuo A."/>
            <person name="Nagy L.G."/>
            <person name="Floudas D."/>
            <person name="Copeland A."/>
            <person name="Barry K.W."/>
            <person name="Cichocki N."/>
            <person name="Veneault-Fourrey C."/>
            <person name="LaButti K."/>
            <person name="Lindquist E.A."/>
            <person name="Lipzen A."/>
            <person name="Lundell T."/>
            <person name="Morin E."/>
            <person name="Murat C."/>
            <person name="Riley R."/>
            <person name="Ohm R."/>
            <person name="Sun H."/>
            <person name="Tunlid A."/>
            <person name="Henrissat B."/>
            <person name="Grigoriev I.V."/>
            <person name="Hibbett D.S."/>
            <person name="Martin F."/>
        </authorList>
    </citation>
    <scope>NUCLEOTIDE SEQUENCE [LARGE SCALE GENOMIC DNA]</scope>
    <source>
        <strain evidence="3">Zn</strain>
    </source>
</reference>
<dbReference type="InterPro" id="IPR036291">
    <property type="entry name" value="NAD(P)-bd_dom_sf"/>
</dbReference>
<evidence type="ECO:0008006" key="4">
    <source>
        <dbReference type="Google" id="ProtNLM"/>
    </source>
</evidence>
<reference evidence="2 3" key="1">
    <citation type="submission" date="2014-04" db="EMBL/GenBank/DDBJ databases">
        <authorList>
            <consortium name="DOE Joint Genome Institute"/>
            <person name="Kuo A."/>
            <person name="Martino E."/>
            <person name="Perotto S."/>
            <person name="Kohler A."/>
            <person name="Nagy L.G."/>
            <person name="Floudas D."/>
            <person name="Copeland A."/>
            <person name="Barry K.W."/>
            <person name="Cichocki N."/>
            <person name="Veneault-Fourrey C."/>
            <person name="LaButti K."/>
            <person name="Lindquist E.A."/>
            <person name="Lipzen A."/>
            <person name="Lundell T."/>
            <person name="Morin E."/>
            <person name="Murat C."/>
            <person name="Sun H."/>
            <person name="Tunlid A."/>
            <person name="Henrissat B."/>
            <person name="Grigoriev I.V."/>
            <person name="Hibbett D.S."/>
            <person name="Martin F."/>
            <person name="Nordberg H.P."/>
            <person name="Cantor M.N."/>
            <person name="Hua S.X."/>
        </authorList>
    </citation>
    <scope>NUCLEOTIDE SEQUENCE [LARGE SCALE GENOMIC DNA]</scope>
    <source>
        <strain evidence="2 3">Zn</strain>
    </source>
</reference>
<accession>A0A0C3CN97</accession>
<dbReference type="Proteomes" id="UP000054321">
    <property type="component" value="Unassembled WGS sequence"/>
</dbReference>
<gene>
    <name evidence="2" type="ORF">OIDMADRAFT_94127</name>
</gene>
<dbReference type="AlphaFoldDB" id="A0A0C3CN97"/>
<keyword evidence="3" id="KW-1185">Reference proteome</keyword>
<proteinExistence type="predicted"/>
<feature type="non-terminal residue" evidence="2">
    <location>
        <position position="1"/>
    </location>
</feature>
<keyword evidence="1" id="KW-0560">Oxidoreductase</keyword>
<protein>
    <recommendedName>
        <fullName evidence="4">Ketoreductase (KR) domain-containing protein</fullName>
    </recommendedName>
</protein>
<dbReference type="PANTHER" id="PTHR43157:SF35">
    <property type="entry name" value="DEHYDROGENASE_REDUCTASE FAMILY PROTEIN, PUTATIVE-RELATED"/>
    <property type="match status" value="1"/>
</dbReference>
<dbReference type="Pfam" id="PF00106">
    <property type="entry name" value="adh_short"/>
    <property type="match status" value="1"/>
</dbReference>
<dbReference type="Gene3D" id="3.40.50.720">
    <property type="entry name" value="NAD(P)-binding Rossmann-like Domain"/>
    <property type="match status" value="1"/>
</dbReference>
<feature type="non-terminal residue" evidence="2">
    <location>
        <position position="282"/>
    </location>
</feature>
<dbReference type="InParanoid" id="A0A0C3CN97"/>
<sequence>PPLPSSLSFFGKTIVITGASAGLGLAAAQILVLRGAREVIFAVRSTQKGEAAKTRILSMPEVKTANPKAIITVMHLDLEDYSSVLNFSGDIKTKYPTLDMLLLNAGFGSLQFELTTTGHEKMIQVNLLSSALLALELLPLLEKASSVKGIPSRLTWVGSFVQFQHSLTSRPVSPSSGMLGHFSSPSNFIPGARYPDSKFLGTLFVRRLAKSVDRKKVVVNEVSPGMVKTGFGDYPLWMRAMFEVVLFVRARSPAEGAGTYVHALGVVGSESHGKYLSDGKIS</sequence>
<dbReference type="GO" id="GO:0016491">
    <property type="term" value="F:oxidoreductase activity"/>
    <property type="evidence" value="ECO:0007669"/>
    <property type="project" value="UniProtKB-KW"/>
</dbReference>
<dbReference type="OrthoDB" id="542013at2759"/>
<dbReference type="PANTHER" id="PTHR43157">
    <property type="entry name" value="PHOSPHATIDYLINOSITOL-GLYCAN BIOSYNTHESIS CLASS F PROTEIN-RELATED"/>
    <property type="match status" value="1"/>
</dbReference>
<evidence type="ECO:0000313" key="3">
    <source>
        <dbReference type="Proteomes" id="UP000054321"/>
    </source>
</evidence>
<evidence type="ECO:0000256" key="1">
    <source>
        <dbReference type="ARBA" id="ARBA00023002"/>
    </source>
</evidence>
<dbReference type="EMBL" id="KN832877">
    <property type="protein sequence ID" value="KIN00519.1"/>
    <property type="molecule type" value="Genomic_DNA"/>
</dbReference>